<feature type="domain" description="Fe2OG dioxygenase" evidence="5">
    <location>
        <begin position="18"/>
        <end position="120"/>
    </location>
</feature>
<gene>
    <name evidence="6" type="ORF">DCAF_LOCUS1671</name>
    <name evidence="7" type="ORF">DCAF_LOCUS1676</name>
</gene>
<dbReference type="Proteomes" id="UP001314170">
    <property type="component" value="Unassembled WGS sequence"/>
</dbReference>
<dbReference type="InterPro" id="IPR027443">
    <property type="entry name" value="IPNS-like_sf"/>
</dbReference>
<dbReference type="InterPro" id="IPR005123">
    <property type="entry name" value="Oxoglu/Fe-dep_dioxygenase_dom"/>
</dbReference>
<dbReference type="InterPro" id="IPR026992">
    <property type="entry name" value="DIOX_N"/>
</dbReference>
<dbReference type="EMBL" id="CAWUPB010000236">
    <property type="protein sequence ID" value="CAK7324037.1"/>
    <property type="molecule type" value="Genomic_DNA"/>
</dbReference>
<dbReference type="Gene3D" id="2.60.120.330">
    <property type="entry name" value="B-lactam Antibiotic, Isopenicillin N Synthase, Chain"/>
    <property type="match status" value="2"/>
</dbReference>
<dbReference type="PROSITE" id="PS51471">
    <property type="entry name" value="FE2OG_OXY"/>
    <property type="match status" value="2"/>
</dbReference>
<keyword evidence="3" id="KW-0847">Vitamin C</keyword>
<reference evidence="6 8" key="1">
    <citation type="submission" date="2024-01" db="EMBL/GenBank/DDBJ databases">
        <authorList>
            <person name="Waweru B."/>
        </authorList>
    </citation>
    <scope>NUCLEOTIDE SEQUENCE [LARGE SCALE GENOMIC DNA]</scope>
</reference>
<protein>
    <recommendedName>
        <fullName evidence="5">Fe2OG dioxygenase domain-containing protein</fullName>
    </recommendedName>
</protein>
<sequence>MAKSLNLEENCLSDKFIDGARMRARFNFYPRCSRPDLVLGAKPHTDRSGITVLLQDREVEGLQVFINDKWFTVPIVPDALVVNLGDQMQIMTNGIFKSPLHRVVTNSEKLRISVALFNEPDPEKEIGPMDSLVDEQRPRLYRNIKNYGVINFECYQKGKIALDTMASLFKSVQEMSIDGDEPPPKYFAKECCYAPTEMSSVSTTIPVFDVSLFTSTSLIASKREVEDALEDLRSTLGSAGFFQVIGHGMSGAFLDKVREIAHLFYSLPGEEKQRYTRPVNEEEGYGIDRIVSETQVLNWSHRLVLQVFPEDKRRMNLWPDDPSDFREILHEYAMKVKSLMELLYKAMARSLNIAENSFSDQFGDGALTRARLNFYPRCSRPDLVLGLKPHTDRSGITVLLQDKEVEGLQVLINDKWARVPIAADALVVNLGDQMQIMSNGIFKSPLHRAVTNSERLRISVALFNEPDPEKEIGPVDGLVDAQRPRVYRNVKNYAPIYYEWHQKGKADNIEGAVIV</sequence>
<comment type="similarity">
    <text evidence="1">Belongs to the iron/ascorbate-dependent oxidoreductase family.</text>
</comment>
<dbReference type="FunFam" id="2.60.120.330:FF:000018">
    <property type="entry name" value="2-oxoglutarate (2OG) and Fe(II)-dependent oxygenase superfamily protein"/>
    <property type="match status" value="1"/>
</dbReference>
<feature type="domain" description="Fe2OG dioxygenase" evidence="5">
    <location>
        <begin position="366"/>
        <end position="466"/>
    </location>
</feature>
<keyword evidence="2" id="KW-0479">Metal-binding</keyword>
<dbReference type="GO" id="GO:0031418">
    <property type="term" value="F:L-ascorbic acid binding"/>
    <property type="evidence" value="ECO:0007669"/>
    <property type="project" value="UniProtKB-KW"/>
</dbReference>
<proteinExistence type="inferred from homology"/>
<dbReference type="Pfam" id="PF14226">
    <property type="entry name" value="DIOX_N"/>
    <property type="match status" value="1"/>
</dbReference>
<evidence type="ECO:0000259" key="5">
    <source>
        <dbReference type="PROSITE" id="PS51471"/>
    </source>
</evidence>
<dbReference type="SUPFAM" id="SSF51197">
    <property type="entry name" value="Clavaminate synthase-like"/>
    <property type="match status" value="2"/>
</dbReference>
<dbReference type="AlphaFoldDB" id="A0AAV1QU26"/>
<dbReference type="EMBL" id="CAWUPB010000237">
    <property type="protein sequence ID" value="CAK7324042.1"/>
    <property type="molecule type" value="Genomic_DNA"/>
</dbReference>
<organism evidence="6 8">
    <name type="scientific">Dovyalis caffra</name>
    <dbReference type="NCBI Taxonomy" id="77055"/>
    <lineage>
        <taxon>Eukaryota</taxon>
        <taxon>Viridiplantae</taxon>
        <taxon>Streptophyta</taxon>
        <taxon>Embryophyta</taxon>
        <taxon>Tracheophyta</taxon>
        <taxon>Spermatophyta</taxon>
        <taxon>Magnoliopsida</taxon>
        <taxon>eudicotyledons</taxon>
        <taxon>Gunneridae</taxon>
        <taxon>Pentapetalae</taxon>
        <taxon>rosids</taxon>
        <taxon>fabids</taxon>
        <taxon>Malpighiales</taxon>
        <taxon>Salicaceae</taxon>
        <taxon>Flacourtieae</taxon>
        <taxon>Dovyalis</taxon>
    </lineage>
</organism>
<accession>A0AAV1QU26</accession>
<dbReference type="PANTHER" id="PTHR47991">
    <property type="entry name" value="OXOGLUTARATE/IRON-DEPENDENT DIOXYGENASE"/>
    <property type="match status" value="1"/>
</dbReference>
<keyword evidence="4" id="KW-0408">Iron</keyword>
<comment type="caution">
    <text evidence="6">The sequence shown here is derived from an EMBL/GenBank/DDBJ whole genome shotgun (WGS) entry which is preliminary data.</text>
</comment>
<keyword evidence="8" id="KW-1185">Reference proteome</keyword>
<evidence type="ECO:0000256" key="1">
    <source>
        <dbReference type="ARBA" id="ARBA00008056"/>
    </source>
</evidence>
<dbReference type="GO" id="GO:0046872">
    <property type="term" value="F:metal ion binding"/>
    <property type="evidence" value="ECO:0007669"/>
    <property type="project" value="UniProtKB-KW"/>
</dbReference>
<evidence type="ECO:0000256" key="4">
    <source>
        <dbReference type="ARBA" id="ARBA00023004"/>
    </source>
</evidence>
<name>A0AAV1QU26_9ROSI</name>
<dbReference type="Pfam" id="PF03171">
    <property type="entry name" value="2OG-FeII_Oxy"/>
    <property type="match status" value="2"/>
</dbReference>
<dbReference type="InterPro" id="IPR044861">
    <property type="entry name" value="IPNS-like_FE2OG_OXY"/>
</dbReference>
<evidence type="ECO:0000313" key="6">
    <source>
        <dbReference type="EMBL" id="CAK7324037.1"/>
    </source>
</evidence>
<evidence type="ECO:0000313" key="7">
    <source>
        <dbReference type="EMBL" id="CAK7324042.1"/>
    </source>
</evidence>
<evidence type="ECO:0000256" key="2">
    <source>
        <dbReference type="ARBA" id="ARBA00022723"/>
    </source>
</evidence>
<evidence type="ECO:0000256" key="3">
    <source>
        <dbReference type="ARBA" id="ARBA00022896"/>
    </source>
</evidence>
<evidence type="ECO:0000313" key="8">
    <source>
        <dbReference type="Proteomes" id="UP001314170"/>
    </source>
</evidence>
<dbReference type="InterPro" id="IPR050295">
    <property type="entry name" value="Plant_2OG-oxidoreductases"/>
</dbReference>